<evidence type="ECO:0000256" key="2">
    <source>
        <dbReference type="ARBA" id="ARBA00035112"/>
    </source>
</evidence>
<dbReference type="OrthoDB" id="3687641at2759"/>
<protein>
    <submittedName>
        <fullName evidence="5">Uncharacterized protein</fullName>
    </submittedName>
</protein>
<evidence type="ECO:0000256" key="4">
    <source>
        <dbReference type="SAM" id="Phobius"/>
    </source>
</evidence>
<evidence type="ECO:0000256" key="1">
    <source>
        <dbReference type="ARBA" id="ARBA00004685"/>
    </source>
</evidence>
<gene>
    <name evidence="5" type="ORF">L873DRAFT_1849402</name>
</gene>
<keyword evidence="4" id="KW-0472">Membrane</keyword>
<comment type="similarity">
    <text evidence="2">Belongs to the ustYa family.</text>
</comment>
<accession>A0A3N4IYF2</accession>
<dbReference type="GO" id="GO:0043386">
    <property type="term" value="P:mycotoxin biosynthetic process"/>
    <property type="evidence" value="ECO:0007669"/>
    <property type="project" value="InterPro"/>
</dbReference>
<dbReference type="PANTHER" id="PTHR33365">
    <property type="entry name" value="YALI0B05434P"/>
    <property type="match status" value="1"/>
</dbReference>
<keyword evidence="6" id="KW-1185">Reference proteome</keyword>
<keyword evidence="4" id="KW-1133">Transmembrane helix</keyword>
<dbReference type="InterPro" id="IPR021765">
    <property type="entry name" value="UstYa-like"/>
</dbReference>
<feature type="transmembrane region" description="Helical" evidence="4">
    <location>
        <begin position="36"/>
        <end position="60"/>
    </location>
</feature>
<dbReference type="EMBL" id="ML120601">
    <property type="protein sequence ID" value="RPA89220.1"/>
    <property type="molecule type" value="Genomic_DNA"/>
</dbReference>
<evidence type="ECO:0000313" key="5">
    <source>
        <dbReference type="EMBL" id="RPA89220.1"/>
    </source>
</evidence>
<evidence type="ECO:0000313" key="6">
    <source>
        <dbReference type="Proteomes" id="UP000276215"/>
    </source>
</evidence>
<proteinExistence type="inferred from homology"/>
<dbReference type="Pfam" id="PF11807">
    <property type="entry name" value="UstYa"/>
    <property type="match status" value="1"/>
</dbReference>
<feature type="region of interest" description="Disordered" evidence="3">
    <location>
        <begin position="1"/>
        <end position="30"/>
    </location>
</feature>
<reference evidence="5 6" key="1">
    <citation type="journal article" date="2018" name="Nat. Ecol. Evol.">
        <title>Pezizomycetes genomes reveal the molecular basis of ectomycorrhizal truffle lifestyle.</title>
        <authorList>
            <person name="Murat C."/>
            <person name="Payen T."/>
            <person name="Noel B."/>
            <person name="Kuo A."/>
            <person name="Morin E."/>
            <person name="Chen J."/>
            <person name="Kohler A."/>
            <person name="Krizsan K."/>
            <person name="Balestrini R."/>
            <person name="Da Silva C."/>
            <person name="Montanini B."/>
            <person name="Hainaut M."/>
            <person name="Levati E."/>
            <person name="Barry K.W."/>
            <person name="Belfiori B."/>
            <person name="Cichocki N."/>
            <person name="Clum A."/>
            <person name="Dockter R.B."/>
            <person name="Fauchery L."/>
            <person name="Guy J."/>
            <person name="Iotti M."/>
            <person name="Le Tacon F."/>
            <person name="Lindquist E.A."/>
            <person name="Lipzen A."/>
            <person name="Malagnac F."/>
            <person name="Mello A."/>
            <person name="Molinier V."/>
            <person name="Miyauchi S."/>
            <person name="Poulain J."/>
            <person name="Riccioni C."/>
            <person name="Rubini A."/>
            <person name="Sitrit Y."/>
            <person name="Splivallo R."/>
            <person name="Traeger S."/>
            <person name="Wang M."/>
            <person name="Zifcakova L."/>
            <person name="Wipf D."/>
            <person name="Zambonelli A."/>
            <person name="Paolocci F."/>
            <person name="Nowrousian M."/>
            <person name="Ottonello S."/>
            <person name="Baldrian P."/>
            <person name="Spatafora J.W."/>
            <person name="Henrissat B."/>
            <person name="Nagy L.G."/>
            <person name="Aury J.M."/>
            <person name="Wincker P."/>
            <person name="Grigoriev I.V."/>
            <person name="Bonfante P."/>
            <person name="Martin F.M."/>
        </authorList>
    </citation>
    <scope>NUCLEOTIDE SEQUENCE [LARGE SCALE GENOMIC DNA]</scope>
    <source>
        <strain evidence="5 6">120613-1</strain>
    </source>
</reference>
<comment type="pathway">
    <text evidence="1">Mycotoxin biosynthesis.</text>
</comment>
<dbReference type="AlphaFoldDB" id="A0A3N4IYF2"/>
<name>A0A3N4IYF2_9PEZI</name>
<evidence type="ECO:0000256" key="3">
    <source>
        <dbReference type="SAM" id="MobiDB-lite"/>
    </source>
</evidence>
<keyword evidence="4" id="KW-0812">Transmembrane</keyword>
<sequence>MDPVIGRPPMAPPIAPAPIRPRRTSRPRSPPQKAKWVHWILLAAFTVVILGVGMVLGSLIKPSAGKRDWSMERSPFYSPIVPISDNRRFSLNPNKKYFGAPSVENDAAWENICGEEGGRVAISDKRVLRNLPQSIQGANKGEQIYGIGVCYQLHCLRGSYVQGGRRYALLESGKRDRVGRCSPVLEL</sequence>
<organism evidence="5 6">
    <name type="scientific">Choiromyces venosus 120613-1</name>
    <dbReference type="NCBI Taxonomy" id="1336337"/>
    <lineage>
        <taxon>Eukaryota</taxon>
        <taxon>Fungi</taxon>
        <taxon>Dikarya</taxon>
        <taxon>Ascomycota</taxon>
        <taxon>Pezizomycotina</taxon>
        <taxon>Pezizomycetes</taxon>
        <taxon>Pezizales</taxon>
        <taxon>Tuberaceae</taxon>
        <taxon>Choiromyces</taxon>
    </lineage>
</organism>
<dbReference type="PANTHER" id="PTHR33365:SF4">
    <property type="entry name" value="CYCLOCHLOROTINE BIOSYNTHESIS PROTEIN O"/>
    <property type="match status" value="1"/>
</dbReference>
<feature type="compositionally biased region" description="Pro residues" evidence="3">
    <location>
        <begin position="9"/>
        <end position="19"/>
    </location>
</feature>
<dbReference type="Proteomes" id="UP000276215">
    <property type="component" value="Unassembled WGS sequence"/>
</dbReference>